<feature type="non-terminal residue" evidence="1">
    <location>
        <position position="148"/>
    </location>
</feature>
<protein>
    <submittedName>
        <fullName evidence="1">Uncharacterized protein</fullName>
    </submittedName>
</protein>
<sequence length="148" mass="15552">MDGMVILIKHVRVGLSIKDDDNVAVSSFSCPPELLELDVIHDTHENHPPPPSDVPVVAVGVFITDVPVDAVVETDAEEDDDDDDDDDEDADVVVITFVVVATAETAAVDADVAVAEDGMIIVPLSGVTPEPVLDVVAIEAIGFDVVVD</sequence>
<dbReference type="EMBL" id="ASPP01004456">
    <property type="protein sequence ID" value="ETO32142.1"/>
    <property type="molecule type" value="Genomic_DNA"/>
</dbReference>
<proteinExistence type="predicted"/>
<comment type="caution">
    <text evidence="1">The sequence shown here is derived from an EMBL/GenBank/DDBJ whole genome shotgun (WGS) entry which is preliminary data.</text>
</comment>
<organism evidence="1 2">
    <name type="scientific">Reticulomyxa filosa</name>
    <dbReference type="NCBI Taxonomy" id="46433"/>
    <lineage>
        <taxon>Eukaryota</taxon>
        <taxon>Sar</taxon>
        <taxon>Rhizaria</taxon>
        <taxon>Retaria</taxon>
        <taxon>Foraminifera</taxon>
        <taxon>Monothalamids</taxon>
        <taxon>Reticulomyxidae</taxon>
        <taxon>Reticulomyxa</taxon>
    </lineage>
</organism>
<gene>
    <name evidence="1" type="ORF">RFI_04975</name>
</gene>
<reference evidence="1 2" key="1">
    <citation type="journal article" date="2013" name="Curr. Biol.">
        <title>The Genome of the Foraminiferan Reticulomyxa filosa.</title>
        <authorList>
            <person name="Glockner G."/>
            <person name="Hulsmann N."/>
            <person name="Schleicher M."/>
            <person name="Noegel A.A."/>
            <person name="Eichinger L."/>
            <person name="Gallinger C."/>
            <person name="Pawlowski J."/>
            <person name="Sierra R."/>
            <person name="Euteneuer U."/>
            <person name="Pillet L."/>
            <person name="Moustafa A."/>
            <person name="Platzer M."/>
            <person name="Groth M."/>
            <person name="Szafranski K."/>
            <person name="Schliwa M."/>
        </authorList>
    </citation>
    <scope>NUCLEOTIDE SEQUENCE [LARGE SCALE GENOMIC DNA]</scope>
</reference>
<evidence type="ECO:0000313" key="2">
    <source>
        <dbReference type="Proteomes" id="UP000023152"/>
    </source>
</evidence>
<keyword evidence="2" id="KW-1185">Reference proteome</keyword>
<name>X6P3J5_RETFI</name>
<evidence type="ECO:0000313" key="1">
    <source>
        <dbReference type="EMBL" id="ETO32142.1"/>
    </source>
</evidence>
<dbReference type="Proteomes" id="UP000023152">
    <property type="component" value="Unassembled WGS sequence"/>
</dbReference>
<accession>X6P3J5</accession>
<dbReference type="AlphaFoldDB" id="X6P3J5"/>